<evidence type="ECO:0000313" key="5">
    <source>
        <dbReference type="EMBL" id="PIE33958.1"/>
    </source>
</evidence>
<comment type="caution">
    <text evidence="5">The sequence shown here is derived from an EMBL/GenBank/DDBJ whole genome shotgun (WGS) entry which is preliminary data.</text>
</comment>
<feature type="domain" description="Primosomal protein N' 3' DNA-binding" evidence="4">
    <location>
        <begin position="5"/>
        <end position="85"/>
    </location>
</feature>
<dbReference type="Gene3D" id="3.40.1440.60">
    <property type="entry name" value="PriA, 3(prime) DNA-binding domain"/>
    <property type="match status" value="1"/>
</dbReference>
<dbReference type="GO" id="GO:0006302">
    <property type="term" value="P:double-strand break repair"/>
    <property type="evidence" value="ECO:0007669"/>
    <property type="project" value="TreeGrafter"/>
</dbReference>
<dbReference type="PANTHER" id="PTHR30580:SF0">
    <property type="entry name" value="PRIMOSOMAL PROTEIN N"/>
    <property type="match status" value="1"/>
</dbReference>
<protein>
    <recommendedName>
        <fullName evidence="4">Primosomal protein N' 3' DNA-binding domain-containing protein</fullName>
    </recommendedName>
</protein>
<keyword evidence="3" id="KW-0238">DNA-binding</keyword>
<dbReference type="InterPro" id="IPR042115">
    <property type="entry name" value="PriA_3primeBD_sf"/>
</dbReference>
<dbReference type="Gene3D" id="3.40.50.300">
    <property type="entry name" value="P-loop containing nucleotide triphosphate hydrolases"/>
    <property type="match status" value="1"/>
</dbReference>
<keyword evidence="1" id="KW-0547">Nucleotide-binding</keyword>
<dbReference type="PANTHER" id="PTHR30580">
    <property type="entry name" value="PRIMOSOMAL PROTEIN N"/>
    <property type="match status" value="1"/>
</dbReference>
<dbReference type="Pfam" id="PF17764">
    <property type="entry name" value="PriA_3primeBD"/>
    <property type="match status" value="1"/>
</dbReference>
<evidence type="ECO:0000256" key="3">
    <source>
        <dbReference type="ARBA" id="ARBA00023125"/>
    </source>
</evidence>
<organism evidence="5 6">
    <name type="scientific">Ilumatobacter coccineus</name>
    <dbReference type="NCBI Taxonomy" id="467094"/>
    <lineage>
        <taxon>Bacteria</taxon>
        <taxon>Bacillati</taxon>
        <taxon>Actinomycetota</taxon>
        <taxon>Acidimicrobiia</taxon>
        <taxon>Acidimicrobiales</taxon>
        <taxon>Ilumatobacteraceae</taxon>
        <taxon>Ilumatobacter</taxon>
    </lineage>
</organism>
<gene>
    <name evidence="5" type="ORF">CSA55_01450</name>
</gene>
<dbReference type="EMBL" id="PDSL01000023">
    <property type="protein sequence ID" value="PIE33958.1"/>
    <property type="molecule type" value="Genomic_DNA"/>
</dbReference>
<dbReference type="Proteomes" id="UP000230914">
    <property type="component" value="Unassembled WGS sequence"/>
</dbReference>
<dbReference type="AlphaFoldDB" id="A0A2G6KE65"/>
<dbReference type="GO" id="GO:0006310">
    <property type="term" value="P:DNA recombination"/>
    <property type="evidence" value="ECO:0007669"/>
    <property type="project" value="TreeGrafter"/>
</dbReference>
<dbReference type="InterPro" id="IPR041222">
    <property type="entry name" value="PriA_3primeBD"/>
</dbReference>
<proteinExistence type="predicted"/>
<evidence type="ECO:0000313" key="6">
    <source>
        <dbReference type="Proteomes" id="UP000230914"/>
    </source>
</evidence>
<dbReference type="GO" id="GO:0003677">
    <property type="term" value="F:DNA binding"/>
    <property type="evidence" value="ECO:0007669"/>
    <property type="project" value="UniProtKB-KW"/>
</dbReference>
<accession>A0A2G6KE65</accession>
<dbReference type="GO" id="GO:0043138">
    <property type="term" value="F:3'-5' DNA helicase activity"/>
    <property type="evidence" value="ECO:0007669"/>
    <property type="project" value="TreeGrafter"/>
</dbReference>
<sequence>MIARVLPNVSGLDKTFDFEVPADWTLALGDLVRIELHGRRVGGWVVGLDPDDAHVGELKPLAKRTGCGPSAEIIELAEWAAIRWAGRRRHFLHAGSPRRAVVALGSPRRSGATISPHSPATERVLNEGGGVVRLPPTSDPLPVIASAARLGPTVVIVASVETASVLAGRLRHGGLTVAQVPDEWAAAASGVDVVIGGRLAAWSPCRDLAAIVVLDEHDEALRDESSPTWHARDVAIERGRRQGVPVAVVSPCPTVDVLEWRSPVVPPPEREGRAWPVVEVVDRTGEEPWKRSLMTSALIAELRDSERTVVCVSNTTGRARVLACRSCRDLTRCEVCDAAVGLDDDDTLRCGRCGAQRPAVCQACGGTRFANLRPGVTRLREEIEAAAGRPAVLVTAKGPQCPPVAGVYVGTEAALHRVPAASTVAFLDIDREILAPRYRAGEQAMALIVRAARLVGPGYRGGKILLQTFVPDHDVIRAAAAADPGVMVGPDRERRQMLGLPPFGAYAEVSGAGSEEFVASLSGDVRIGGSEGRYLIRCDDWMTLGQVLRDGVRPSGSRLRVAVDPPR</sequence>
<evidence type="ECO:0000256" key="2">
    <source>
        <dbReference type="ARBA" id="ARBA00022840"/>
    </source>
</evidence>
<dbReference type="GO" id="GO:0005524">
    <property type="term" value="F:ATP binding"/>
    <property type="evidence" value="ECO:0007669"/>
    <property type="project" value="UniProtKB-KW"/>
</dbReference>
<name>A0A2G6KE65_9ACTN</name>
<reference evidence="5 6" key="1">
    <citation type="submission" date="2017-10" db="EMBL/GenBank/DDBJ databases">
        <title>Novel microbial diversity and functional potential in the marine mammal oral microbiome.</title>
        <authorList>
            <person name="Dudek N.K."/>
            <person name="Sun C.L."/>
            <person name="Burstein D."/>
            <person name="Kantor R.S."/>
            <person name="Aliaga Goltsman D.S."/>
            <person name="Bik E.M."/>
            <person name="Thomas B.C."/>
            <person name="Banfield J.F."/>
            <person name="Relman D.A."/>
        </authorList>
    </citation>
    <scope>NUCLEOTIDE SEQUENCE [LARGE SCALE GENOMIC DNA]</scope>
    <source>
        <strain evidence="5">DOLJORAL78_61_10</strain>
    </source>
</reference>
<keyword evidence="2" id="KW-0067">ATP-binding</keyword>
<dbReference type="InterPro" id="IPR027417">
    <property type="entry name" value="P-loop_NTPase"/>
</dbReference>
<evidence type="ECO:0000256" key="1">
    <source>
        <dbReference type="ARBA" id="ARBA00022741"/>
    </source>
</evidence>
<evidence type="ECO:0000259" key="4">
    <source>
        <dbReference type="Pfam" id="PF17764"/>
    </source>
</evidence>
<dbReference type="GO" id="GO:0006270">
    <property type="term" value="P:DNA replication initiation"/>
    <property type="evidence" value="ECO:0007669"/>
    <property type="project" value="TreeGrafter"/>
</dbReference>